<dbReference type="RefSeq" id="XP_066910082.1">
    <property type="nucleotide sequence ID" value="XM_067053981.1"/>
</dbReference>
<dbReference type="PANTHER" id="PTHR21847:SF1">
    <property type="entry name" value="EF-HAND CALCIUM-BINDING DOMAIN-CONTAINING PROTEIN 10"/>
    <property type="match status" value="1"/>
</dbReference>
<dbReference type="GeneID" id="136797398"/>
<dbReference type="Proteomes" id="UP000594262">
    <property type="component" value="Unplaced"/>
</dbReference>
<accession>A0A7M5XPB7</accession>
<keyword evidence="3" id="KW-1185">Reference proteome</keyword>
<dbReference type="InterPro" id="IPR049760">
    <property type="entry name" value="DD_EFCAB10"/>
</dbReference>
<dbReference type="GeneID" id="136798299"/>
<protein>
    <recommendedName>
        <fullName evidence="1">EFCAB10 C-terminal EF-hand domain-containing protein</fullName>
    </recommendedName>
</protein>
<evidence type="ECO:0000259" key="1">
    <source>
        <dbReference type="Pfam" id="PF24548"/>
    </source>
</evidence>
<proteinExistence type="predicted"/>
<feature type="domain" description="EFCAB10 C-terminal EF-hand" evidence="1">
    <location>
        <begin position="80"/>
        <end position="139"/>
    </location>
</feature>
<dbReference type="CDD" id="cd22976">
    <property type="entry name" value="DD_EFCAB10"/>
    <property type="match status" value="1"/>
</dbReference>
<evidence type="ECO:0000313" key="2">
    <source>
        <dbReference type="EnsemblMetazoa" id="CLYHEMP025160.1"/>
    </source>
</evidence>
<dbReference type="OrthoDB" id="10260455at2759"/>
<dbReference type="EnsemblMetazoa" id="CLYHEMT010951.1">
    <property type="protein sequence ID" value="CLYHEMP010951.1"/>
    <property type="gene ID" value="CLYHEMG010951"/>
</dbReference>
<reference evidence="2" key="1">
    <citation type="submission" date="2021-01" db="UniProtKB">
        <authorList>
            <consortium name="EnsemblMetazoa"/>
        </authorList>
    </citation>
    <scope>IDENTIFICATION</scope>
</reference>
<dbReference type="Pfam" id="PF24548">
    <property type="entry name" value="EF_EFCAB10_C"/>
    <property type="match status" value="1"/>
</dbReference>
<dbReference type="PANTHER" id="PTHR21847">
    <property type="entry name" value="EF-HAND CALCIUM-BINDING DOMAIN-CONTAINING PROTEIN 10"/>
    <property type="match status" value="1"/>
</dbReference>
<name>A0A7M5XPB7_9CNID</name>
<dbReference type="RefSeq" id="XP_066910991.1">
    <property type="nucleotide sequence ID" value="XM_067054890.1"/>
</dbReference>
<organism evidence="2 3">
    <name type="scientific">Clytia hemisphaerica</name>
    <dbReference type="NCBI Taxonomy" id="252671"/>
    <lineage>
        <taxon>Eukaryota</taxon>
        <taxon>Metazoa</taxon>
        <taxon>Cnidaria</taxon>
        <taxon>Hydrozoa</taxon>
        <taxon>Hydroidolina</taxon>
        <taxon>Leptothecata</taxon>
        <taxon>Obeliida</taxon>
        <taxon>Clytiidae</taxon>
        <taxon>Clytia</taxon>
    </lineage>
</organism>
<dbReference type="InterPro" id="IPR056587">
    <property type="entry name" value="EF_EFCAB10_C"/>
</dbReference>
<dbReference type="SUPFAM" id="SSF47391">
    <property type="entry name" value="Dimerization-anchoring domain of cAMP-dependent PK regulatory subunit"/>
    <property type="match status" value="1"/>
</dbReference>
<dbReference type="EnsemblMetazoa" id="CLYHEMT025160.1">
    <property type="protein sequence ID" value="CLYHEMP025160.1"/>
    <property type="gene ID" value="CLYHEMG025160"/>
</dbReference>
<sequence length="149" mass="16996">MSAISESQMLDEAESKVHYREEIAKYYLKKHRITDLFDNITAALVYQRPDDPKEFMIDYIKKLRDSKAAKLDYPSLFDETNVRSLFGIMDPAKKGYINHSQYKSGMENIGVSTYERNPPGSDEDQIGLDVFVIEAKEGLKVSNATFSPS</sequence>
<evidence type="ECO:0000313" key="3">
    <source>
        <dbReference type="Proteomes" id="UP000594262"/>
    </source>
</evidence>
<dbReference type="Gene3D" id="1.20.890.10">
    <property type="entry name" value="cAMP-dependent protein kinase regulatory subunit, dimerization-anchoring domain"/>
    <property type="match status" value="1"/>
</dbReference>
<dbReference type="InterPro" id="IPR039879">
    <property type="entry name" value="EFC10"/>
</dbReference>
<dbReference type="AlphaFoldDB" id="A0A7M5XPB7"/>